<feature type="domain" description="Uroporphyrinogen decarboxylase (URO-D)" evidence="2">
    <location>
        <begin position="20"/>
        <end position="36"/>
    </location>
</feature>
<dbReference type="Gene3D" id="3.20.20.210">
    <property type="match status" value="1"/>
</dbReference>
<dbReference type="GO" id="GO:0004853">
    <property type="term" value="F:uroporphyrinogen decarboxylase activity"/>
    <property type="evidence" value="ECO:0007669"/>
    <property type="project" value="InterPro"/>
</dbReference>
<accession>J2ZR47</accession>
<feature type="region of interest" description="Disordered" evidence="1">
    <location>
        <begin position="252"/>
        <end position="454"/>
    </location>
</feature>
<dbReference type="GO" id="GO:0006783">
    <property type="term" value="P:heme biosynthetic process"/>
    <property type="evidence" value="ECO:0007669"/>
    <property type="project" value="TreeGrafter"/>
</dbReference>
<gene>
    <name evidence="3" type="ORF">HMPREF1129_2479</name>
</gene>
<feature type="compositionally biased region" description="Low complexity" evidence="1">
    <location>
        <begin position="355"/>
        <end position="364"/>
    </location>
</feature>
<organism evidence="3 4">
    <name type="scientific">Actinomyces naeslundii (strain ATCC 12104 / DSM 43013 / CCUG 2238 / JCM 8349 / NCTC 10301 / Howell 279)</name>
    <dbReference type="NCBI Taxonomy" id="1115803"/>
    <lineage>
        <taxon>Bacteria</taxon>
        <taxon>Bacillati</taxon>
        <taxon>Actinomycetota</taxon>
        <taxon>Actinomycetes</taxon>
        <taxon>Actinomycetales</taxon>
        <taxon>Actinomycetaceae</taxon>
        <taxon>Actinomyces</taxon>
    </lineage>
</organism>
<evidence type="ECO:0000313" key="4">
    <source>
        <dbReference type="Proteomes" id="UP000007814"/>
    </source>
</evidence>
<protein>
    <submittedName>
        <fullName evidence="3">Putative uroporphyrinogen decarboxylase</fullName>
    </submittedName>
</protein>
<dbReference type="AlphaFoldDB" id="J2ZR47"/>
<feature type="non-terminal residue" evidence="3">
    <location>
        <position position="1"/>
    </location>
</feature>
<feature type="compositionally biased region" description="Low complexity" evidence="1">
    <location>
        <begin position="413"/>
        <end position="425"/>
    </location>
</feature>
<dbReference type="InterPro" id="IPR000257">
    <property type="entry name" value="Uroporphyrinogen_deCOase"/>
</dbReference>
<dbReference type="PANTHER" id="PTHR21091:SF169">
    <property type="entry name" value="UROPORPHYRINOGEN DECARBOXYLASE"/>
    <property type="match status" value="1"/>
</dbReference>
<dbReference type="Pfam" id="PF01208">
    <property type="entry name" value="URO-D"/>
    <property type="match status" value="1"/>
</dbReference>
<dbReference type="Proteomes" id="UP000007814">
    <property type="component" value="Unassembled WGS sequence"/>
</dbReference>
<comment type="caution">
    <text evidence="3">The sequence shown here is derived from an EMBL/GenBank/DDBJ whole genome shotgun (WGS) entry which is preliminary data.</text>
</comment>
<evidence type="ECO:0000313" key="3">
    <source>
        <dbReference type="EMBL" id="EJN85030.1"/>
    </source>
</evidence>
<dbReference type="PROSITE" id="PS00907">
    <property type="entry name" value="UROD_2"/>
    <property type="match status" value="1"/>
</dbReference>
<feature type="compositionally biased region" description="Basic residues" evidence="1">
    <location>
        <begin position="365"/>
        <end position="375"/>
    </location>
</feature>
<sequence>ERARAGLQHSAGPAGWTPVLAFGGAPFTLAAYLVEGRPSRDHLAARTLMRSDPESWDRLMTWCARLTGEFIAIQVRAGAAAAQLFDSWAGSLSPRTYRERVAPYSGLALETARGALSPTTGQAAPLIHFGTGTARLLGLMRQGADAVGIDERIEFGEAIETLAQADPQAGPCPVQGNLDPALLAAPWPLVAEEVDAVLAAGRAAPGHVVNLGHGVPPATDADVLTRIVARVHGSADWEAVALAGWDAVAETRAGAGGGDDRGHRSLRRTRLGRGGAGGSRRAERQQAGPAGSGPACAAGTRWKAAGPHVASPRAGRSLNGWARAARRGPQDTGPAVGRTRRRRRDRGADSGLGPGARRAAAAAHRGARLHRRAGRGRADRRGADGPGSRGLRGARPGGHLDAGRARSAHRCPARSAPALPAAAGTGRRRGAVRLGPAPVSDDAYLGIPADPLAS</sequence>
<evidence type="ECO:0000259" key="2">
    <source>
        <dbReference type="PROSITE" id="PS00907"/>
    </source>
</evidence>
<feature type="compositionally biased region" description="Low complexity" evidence="1">
    <location>
        <begin position="285"/>
        <end position="299"/>
    </location>
</feature>
<evidence type="ECO:0000256" key="1">
    <source>
        <dbReference type="SAM" id="MobiDB-lite"/>
    </source>
</evidence>
<dbReference type="GO" id="GO:0005829">
    <property type="term" value="C:cytosol"/>
    <property type="evidence" value="ECO:0007669"/>
    <property type="project" value="TreeGrafter"/>
</dbReference>
<dbReference type="PANTHER" id="PTHR21091">
    <property type="entry name" value="METHYLTETRAHYDROFOLATE:HOMOCYSTEINE METHYLTRANSFERASE RELATED"/>
    <property type="match status" value="1"/>
</dbReference>
<dbReference type="SUPFAM" id="SSF51726">
    <property type="entry name" value="UROD/MetE-like"/>
    <property type="match status" value="1"/>
</dbReference>
<dbReference type="eggNOG" id="COG0407">
    <property type="taxonomic scope" value="Bacteria"/>
</dbReference>
<dbReference type="InterPro" id="IPR038071">
    <property type="entry name" value="UROD/MetE-like_sf"/>
</dbReference>
<feature type="non-terminal residue" evidence="3">
    <location>
        <position position="454"/>
    </location>
</feature>
<dbReference type="EMBL" id="ALJK01000100">
    <property type="protein sequence ID" value="EJN85030.1"/>
    <property type="molecule type" value="Genomic_DNA"/>
</dbReference>
<proteinExistence type="predicted"/>
<reference evidence="3 4" key="1">
    <citation type="submission" date="2012-07" db="EMBL/GenBank/DDBJ databases">
        <authorList>
            <person name="Durkin A.S."/>
            <person name="McCorrison J."/>
            <person name="Torralba M."/>
            <person name="Gillis M."/>
            <person name="Methe B."/>
            <person name="Sutton G."/>
            <person name="Nelson K.E."/>
        </authorList>
    </citation>
    <scope>NUCLEOTIDE SEQUENCE [LARGE SCALE GENOMIC DNA]</scope>
    <source>
        <strain evidence="4">ATCC 12104 / DSM 43013 / CCUG 2238 / JCM 8349 / NCTC 10301 / Howell 279</strain>
    </source>
</reference>
<name>J2ZR47_ACTNH</name>